<evidence type="ECO:0000256" key="6">
    <source>
        <dbReference type="ARBA" id="ARBA00023170"/>
    </source>
</evidence>
<dbReference type="KEGG" id="api:115034294"/>
<organism evidence="9 10">
    <name type="scientific">Acyrthosiphon pisum</name>
    <name type="common">Pea aphid</name>
    <dbReference type="NCBI Taxonomy" id="7029"/>
    <lineage>
        <taxon>Eukaryota</taxon>
        <taxon>Metazoa</taxon>
        <taxon>Ecdysozoa</taxon>
        <taxon>Arthropoda</taxon>
        <taxon>Hexapoda</taxon>
        <taxon>Insecta</taxon>
        <taxon>Pterygota</taxon>
        <taxon>Neoptera</taxon>
        <taxon>Paraneoptera</taxon>
        <taxon>Hemiptera</taxon>
        <taxon>Sternorrhyncha</taxon>
        <taxon>Aphidomorpha</taxon>
        <taxon>Aphidoidea</taxon>
        <taxon>Aphididae</taxon>
        <taxon>Macrosiphini</taxon>
        <taxon>Acyrthosiphon</taxon>
    </lineage>
</organism>
<dbReference type="GO" id="GO:0030424">
    <property type="term" value="C:axon"/>
    <property type="evidence" value="ECO:0007669"/>
    <property type="project" value="TreeGrafter"/>
</dbReference>
<dbReference type="GO" id="GO:0008049">
    <property type="term" value="P:male courtship behavior"/>
    <property type="evidence" value="ECO:0007669"/>
    <property type="project" value="TreeGrafter"/>
</dbReference>
<dbReference type="Proteomes" id="UP000007819">
    <property type="component" value="Chromosome A2"/>
</dbReference>
<keyword evidence="7 8" id="KW-0807">Transducer</keyword>
<evidence type="ECO:0000313" key="10">
    <source>
        <dbReference type="Proteomes" id="UP000007819"/>
    </source>
</evidence>
<dbReference type="OrthoDB" id="6604268at2759"/>
<evidence type="ECO:0000256" key="4">
    <source>
        <dbReference type="ARBA" id="ARBA00022989"/>
    </source>
</evidence>
<name>A0A8R2JU34_ACYPI</name>
<keyword evidence="6 8" id="KW-0675">Receptor</keyword>
<dbReference type="GeneID" id="115034294"/>
<feature type="transmembrane region" description="Helical" evidence="8">
    <location>
        <begin position="250"/>
        <end position="271"/>
    </location>
</feature>
<dbReference type="EnsemblMetazoa" id="XM_029490714.1">
    <property type="protein sequence ID" value="XP_029346574.1"/>
    <property type="gene ID" value="LOC115034294"/>
</dbReference>
<dbReference type="GO" id="GO:0005886">
    <property type="term" value="C:plasma membrane"/>
    <property type="evidence" value="ECO:0007669"/>
    <property type="project" value="UniProtKB-SubCell"/>
</dbReference>
<comment type="function">
    <text evidence="8">Gustatory receptor which mediates acceptance or avoidance behavior, depending on its substrates.</text>
</comment>
<evidence type="ECO:0000256" key="7">
    <source>
        <dbReference type="ARBA" id="ARBA00023224"/>
    </source>
</evidence>
<keyword evidence="4 8" id="KW-1133">Transmembrane helix</keyword>
<evidence type="ECO:0000256" key="3">
    <source>
        <dbReference type="ARBA" id="ARBA00022692"/>
    </source>
</evidence>
<comment type="caution">
    <text evidence="8">Lacks conserved residue(s) required for the propagation of feature annotation.</text>
</comment>
<dbReference type="RefSeq" id="XP_029346574.1">
    <property type="nucleotide sequence ID" value="XM_029490714.1"/>
</dbReference>
<dbReference type="GO" id="GO:0007165">
    <property type="term" value="P:signal transduction"/>
    <property type="evidence" value="ECO:0007669"/>
    <property type="project" value="UniProtKB-KW"/>
</dbReference>
<comment type="similarity">
    <text evidence="8">Belongs to the insect chemoreceptor superfamily. Gustatory receptor (GR) family.</text>
</comment>
<keyword evidence="3 8" id="KW-0812">Transmembrane</keyword>
<dbReference type="AlphaFoldDB" id="A0A8R2JU34"/>
<dbReference type="GO" id="GO:0043025">
    <property type="term" value="C:neuronal cell body"/>
    <property type="evidence" value="ECO:0007669"/>
    <property type="project" value="TreeGrafter"/>
</dbReference>
<proteinExistence type="inferred from homology"/>
<reference evidence="9" key="2">
    <citation type="submission" date="2022-06" db="UniProtKB">
        <authorList>
            <consortium name="EnsemblMetazoa"/>
        </authorList>
    </citation>
    <scope>IDENTIFICATION</scope>
</reference>
<comment type="subcellular location">
    <subcellularLocation>
        <location evidence="1 8">Cell membrane</location>
        <topology evidence="1 8">Multi-pass membrane protein</topology>
    </subcellularLocation>
</comment>
<reference evidence="10" key="1">
    <citation type="submission" date="2010-06" db="EMBL/GenBank/DDBJ databases">
        <authorList>
            <person name="Jiang H."/>
            <person name="Abraham K."/>
            <person name="Ali S."/>
            <person name="Alsbrooks S.L."/>
            <person name="Anim B.N."/>
            <person name="Anosike U.S."/>
            <person name="Attaway T."/>
            <person name="Bandaranaike D.P."/>
            <person name="Battles P.K."/>
            <person name="Bell S.N."/>
            <person name="Bell A.V."/>
            <person name="Beltran B."/>
            <person name="Bickham C."/>
            <person name="Bustamante Y."/>
            <person name="Caleb T."/>
            <person name="Canada A."/>
            <person name="Cardenas V."/>
            <person name="Carter K."/>
            <person name="Chacko J."/>
            <person name="Chandrabose M.N."/>
            <person name="Chavez D."/>
            <person name="Chavez A."/>
            <person name="Chen L."/>
            <person name="Chu H.-S."/>
            <person name="Claassen K.J."/>
            <person name="Cockrell R."/>
            <person name="Collins M."/>
            <person name="Cooper J.A."/>
            <person name="Cree A."/>
            <person name="Curry S.M."/>
            <person name="Da Y."/>
            <person name="Dao M.D."/>
            <person name="Das B."/>
            <person name="Davila M.-L."/>
            <person name="Davy-Carroll L."/>
            <person name="Denson S."/>
            <person name="Dinh H."/>
            <person name="Ebong V.E."/>
            <person name="Edwards J.R."/>
            <person name="Egan A."/>
            <person name="El-Daye J."/>
            <person name="Escobedo L."/>
            <person name="Fernandez S."/>
            <person name="Fernando P.R."/>
            <person name="Flagg N."/>
            <person name="Forbes L.D."/>
            <person name="Fowler R.G."/>
            <person name="Fu Q."/>
            <person name="Gabisi R.A."/>
            <person name="Ganer J."/>
            <person name="Garbino Pronczuk A."/>
            <person name="Garcia R.M."/>
            <person name="Garner T."/>
            <person name="Garrett T.E."/>
            <person name="Gonzalez D.A."/>
            <person name="Hamid H."/>
            <person name="Hawkins E.S."/>
            <person name="Hirani K."/>
            <person name="Hogues M.E."/>
            <person name="Hollins B."/>
            <person name="Hsiao C.-H."/>
            <person name="Jabil R."/>
            <person name="James M.L."/>
            <person name="Jhangiani S.N."/>
            <person name="Johnson B."/>
            <person name="Johnson Q."/>
            <person name="Joshi V."/>
            <person name="Kalu J.B."/>
            <person name="Kam C."/>
            <person name="Kashfia A."/>
            <person name="Keebler J."/>
            <person name="Kisamo H."/>
            <person name="Kovar C.L."/>
            <person name="Lago L.A."/>
            <person name="Lai C.-Y."/>
            <person name="Laidlaw J."/>
            <person name="Lara F."/>
            <person name="Le T.-K."/>
            <person name="Lee S.L."/>
            <person name="Legall F.H."/>
            <person name="Lemon S.J."/>
            <person name="Lewis L.R."/>
            <person name="Li B."/>
            <person name="Liu Y."/>
            <person name="Liu Y.-S."/>
            <person name="Lopez J."/>
            <person name="Lozado R.J."/>
            <person name="Lu J."/>
            <person name="Madu R.C."/>
            <person name="Maheshwari M."/>
            <person name="Maheshwari R."/>
            <person name="Malloy K."/>
            <person name="Martinez E."/>
            <person name="Mathew T."/>
            <person name="Mercado I.C."/>
            <person name="Mercado C."/>
            <person name="Meyer B."/>
            <person name="Montgomery K."/>
            <person name="Morgan M.B."/>
            <person name="Munidasa M."/>
            <person name="Nazareth L.V."/>
            <person name="Nelson J."/>
            <person name="Ng B.M."/>
            <person name="Nguyen N.B."/>
            <person name="Nguyen P.Q."/>
            <person name="Nguyen T."/>
            <person name="Obregon M."/>
            <person name="Okwuonu G.O."/>
            <person name="Onwere C.G."/>
            <person name="Orozco G."/>
            <person name="Parra A."/>
            <person name="Patel S."/>
            <person name="Patil S."/>
            <person name="Perez A."/>
            <person name="Perez Y."/>
            <person name="Pham C."/>
            <person name="Primus E.L."/>
            <person name="Pu L.-L."/>
            <person name="Puazo M."/>
            <person name="Qin X."/>
            <person name="Quiroz J.B."/>
            <person name="Reese J."/>
            <person name="Richards S."/>
            <person name="Rives C.M."/>
            <person name="Robberts R."/>
            <person name="Ruiz S.J."/>
            <person name="Ruiz M.J."/>
            <person name="Santibanez J."/>
            <person name="Schneider B.W."/>
            <person name="Sisson I."/>
            <person name="Smith M."/>
            <person name="Sodergren E."/>
            <person name="Song X.-Z."/>
            <person name="Song B.B."/>
            <person name="Summersgill H."/>
            <person name="Thelus R."/>
            <person name="Thornton R.D."/>
            <person name="Trejos Z.Y."/>
            <person name="Usmani K."/>
            <person name="Vattathil S."/>
            <person name="Villasana D."/>
            <person name="Walker D.L."/>
            <person name="Wang S."/>
            <person name="Wang K."/>
            <person name="White C.S."/>
            <person name="Williams A.C."/>
            <person name="Williamson J."/>
            <person name="Wilson K."/>
            <person name="Woghiren I.O."/>
            <person name="Woodworth J.R."/>
            <person name="Worley K.C."/>
            <person name="Wright R.A."/>
            <person name="Wu W."/>
            <person name="Young L."/>
            <person name="Zhang L."/>
            <person name="Zhang J."/>
            <person name="Zhu Y."/>
            <person name="Muzny D.M."/>
            <person name="Weinstock G."/>
            <person name="Gibbs R.A."/>
        </authorList>
    </citation>
    <scope>NUCLEOTIDE SEQUENCE [LARGE SCALE GENOMIC DNA]</scope>
    <source>
        <strain evidence="10">LSR1</strain>
    </source>
</reference>
<sequence length="380" mass="43770">MFKLYFNKFLSSLKLVYFLALAMTCIMNLKNASATVCSLSECKNPVKTEVLAMFSRSIAIACLLCRITIMYKSKSDFPNYVKKVEDYELYFPVNISQKRQIRFITIAIISSYIVIILPINIMRIYLIYTNFGKINTMIFYTMMYVHNWSICSTEIHFIVRCVGLYQKFQSINEEMATLRLKTIARNKFPVVLRQSERHGHDNTLLIGLETLGGGSPLSVSSNGHQPSDHVELLRMKHQFVRGTVVELNDLYGIQLGLSICLLFIMTLFDIYGEVSVESNVTKTHVLFYGWLLQYSFRFCVIVLTSHVTTTQAHRPKMMITDINNRYADNSTKKELELFLCQLCSRPVEFTICDLFTLNIHLITSAFVAGTTYLILLLQFH</sequence>
<evidence type="ECO:0000313" key="9">
    <source>
        <dbReference type="EnsemblMetazoa" id="XP_029346574.1"/>
    </source>
</evidence>
<evidence type="ECO:0000256" key="1">
    <source>
        <dbReference type="ARBA" id="ARBA00004651"/>
    </source>
</evidence>
<dbReference type="GO" id="GO:0030425">
    <property type="term" value="C:dendrite"/>
    <property type="evidence" value="ECO:0007669"/>
    <property type="project" value="TreeGrafter"/>
</dbReference>
<dbReference type="GO" id="GO:0050909">
    <property type="term" value="P:sensory perception of taste"/>
    <property type="evidence" value="ECO:0007669"/>
    <property type="project" value="InterPro"/>
</dbReference>
<keyword evidence="2 8" id="KW-1003">Cell membrane</keyword>
<keyword evidence="10" id="KW-1185">Reference proteome</keyword>
<dbReference type="InterPro" id="IPR013604">
    <property type="entry name" value="7TM_chemorcpt"/>
</dbReference>
<feature type="transmembrane region" description="Helical" evidence="8">
    <location>
        <begin position="138"/>
        <end position="159"/>
    </location>
</feature>
<evidence type="ECO:0000256" key="5">
    <source>
        <dbReference type="ARBA" id="ARBA00023136"/>
    </source>
</evidence>
<dbReference type="Pfam" id="PF08395">
    <property type="entry name" value="7tm_7"/>
    <property type="match status" value="1"/>
</dbReference>
<dbReference type="GO" id="GO:0007635">
    <property type="term" value="P:chemosensory behavior"/>
    <property type="evidence" value="ECO:0007669"/>
    <property type="project" value="TreeGrafter"/>
</dbReference>
<evidence type="ECO:0000256" key="8">
    <source>
        <dbReference type="RuleBase" id="RU363108"/>
    </source>
</evidence>
<dbReference type="PANTHER" id="PTHR21143:SF133">
    <property type="entry name" value="GUSTATORY AND PHEROMONE RECEPTOR 32A-RELATED"/>
    <property type="match status" value="1"/>
</dbReference>
<feature type="transmembrane region" description="Helical" evidence="8">
    <location>
        <begin position="354"/>
        <end position="377"/>
    </location>
</feature>
<feature type="transmembrane region" description="Helical" evidence="8">
    <location>
        <begin position="291"/>
        <end position="309"/>
    </location>
</feature>
<keyword evidence="5 8" id="KW-0472">Membrane</keyword>
<dbReference type="PANTHER" id="PTHR21143">
    <property type="entry name" value="INVERTEBRATE GUSTATORY RECEPTOR"/>
    <property type="match status" value="1"/>
</dbReference>
<feature type="transmembrane region" description="Helical" evidence="8">
    <location>
        <begin position="103"/>
        <end position="126"/>
    </location>
</feature>
<evidence type="ECO:0000256" key="2">
    <source>
        <dbReference type="ARBA" id="ARBA00022475"/>
    </source>
</evidence>
<accession>A0A8R2JU34</accession>
<protein>
    <recommendedName>
        <fullName evidence="8">Gustatory receptor</fullName>
    </recommendedName>
</protein>